<feature type="domain" description="PAC" evidence="17">
    <location>
        <begin position="478"/>
        <end position="530"/>
    </location>
</feature>
<comment type="caution">
    <text evidence="18">The sequence shown here is derived from an EMBL/GenBank/DDBJ whole genome shotgun (WGS) entry which is preliminary data.</text>
</comment>
<dbReference type="InterPro" id="IPR011102">
    <property type="entry name" value="Sig_transdc_His_kinase_HWE"/>
</dbReference>
<dbReference type="Pfam" id="PF00989">
    <property type="entry name" value="PAS"/>
    <property type="match status" value="2"/>
</dbReference>
<feature type="domain" description="PAC" evidence="17">
    <location>
        <begin position="348"/>
        <end position="400"/>
    </location>
</feature>
<evidence type="ECO:0000256" key="11">
    <source>
        <dbReference type="ARBA" id="ARBA00022777"/>
    </source>
</evidence>
<evidence type="ECO:0000256" key="9">
    <source>
        <dbReference type="ARBA" id="ARBA00022737"/>
    </source>
</evidence>
<dbReference type="InterPro" id="IPR035965">
    <property type="entry name" value="PAS-like_dom_sf"/>
</dbReference>
<dbReference type="GO" id="GO:0006355">
    <property type="term" value="P:regulation of DNA-templated transcription"/>
    <property type="evidence" value="ECO:0007669"/>
    <property type="project" value="InterPro"/>
</dbReference>
<protein>
    <recommendedName>
        <fullName evidence="2">histidine kinase</fullName>
        <ecNumber evidence="2">2.7.13.3</ecNumber>
    </recommendedName>
</protein>
<dbReference type="GO" id="GO:0004673">
    <property type="term" value="F:protein histidine kinase activity"/>
    <property type="evidence" value="ECO:0007669"/>
    <property type="project" value="UniProtKB-EC"/>
</dbReference>
<keyword evidence="14" id="KW-0843">Virulence</keyword>
<keyword evidence="4" id="KW-0597">Phosphoprotein</keyword>
<dbReference type="GO" id="GO:0009881">
    <property type="term" value="F:photoreceptor activity"/>
    <property type="evidence" value="ECO:0007669"/>
    <property type="project" value="UniProtKB-KW"/>
</dbReference>
<dbReference type="Proteomes" id="UP001229486">
    <property type="component" value="Unassembled WGS sequence"/>
</dbReference>
<keyword evidence="15" id="KW-0675">Receptor</keyword>
<evidence type="ECO:0000256" key="15">
    <source>
        <dbReference type="ARBA" id="ARBA00023170"/>
    </source>
</evidence>
<dbReference type="InterPro" id="IPR000014">
    <property type="entry name" value="PAS"/>
</dbReference>
<keyword evidence="12" id="KW-0067">ATP-binding</keyword>
<dbReference type="Pfam" id="PF07536">
    <property type="entry name" value="HWE_HK"/>
    <property type="match status" value="1"/>
</dbReference>
<evidence type="ECO:0000259" key="16">
    <source>
        <dbReference type="PROSITE" id="PS50112"/>
    </source>
</evidence>
<dbReference type="NCBIfam" id="TIGR00229">
    <property type="entry name" value="sensory_box"/>
    <property type="match status" value="3"/>
</dbReference>
<keyword evidence="10" id="KW-0547">Nucleotide-binding</keyword>
<dbReference type="EMBL" id="JAURTK010000012">
    <property type="protein sequence ID" value="MDP9650675.1"/>
    <property type="molecule type" value="Genomic_DNA"/>
</dbReference>
<dbReference type="Pfam" id="PF08448">
    <property type="entry name" value="PAS_4"/>
    <property type="match status" value="2"/>
</dbReference>
<dbReference type="GO" id="GO:0005524">
    <property type="term" value="F:ATP binding"/>
    <property type="evidence" value="ECO:0007669"/>
    <property type="project" value="UniProtKB-KW"/>
</dbReference>
<dbReference type="SUPFAM" id="SSF55785">
    <property type="entry name" value="PYP-like sensor domain (PAS domain)"/>
    <property type="match status" value="4"/>
</dbReference>
<dbReference type="InterPro" id="IPR036890">
    <property type="entry name" value="HATPase_C_sf"/>
</dbReference>
<keyword evidence="13" id="KW-0157">Chromophore</keyword>
<evidence type="ECO:0000256" key="12">
    <source>
        <dbReference type="ARBA" id="ARBA00022840"/>
    </source>
</evidence>
<feature type="domain" description="PAS" evidence="16">
    <location>
        <begin position="401"/>
        <end position="440"/>
    </location>
</feature>
<evidence type="ECO:0000256" key="2">
    <source>
        <dbReference type="ARBA" id="ARBA00012438"/>
    </source>
</evidence>
<keyword evidence="11" id="KW-0418">Kinase</keyword>
<dbReference type="EC" id="2.7.13.3" evidence="2"/>
<evidence type="ECO:0000256" key="7">
    <source>
        <dbReference type="ARBA" id="ARBA00022643"/>
    </source>
</evidence>
<evidence type="ECO:0000256" key="5">
    <source>
        <dbReference type="ARBA" id="ARBA00022606"/>
    </source>
</evidence>
<keyword evidence="8" id="KW-0808">Transferase</keyword>
<keyword evidence="9" id="KW-0677">Repeat</keyword>
<reference evidence="18" key="1">
    <citation type="submission" date="2023-07" db="EMBL/GenBank/DDBJ databases">
        <title>Sorghum-associated microbial communities from plants grown in Nebraska, USA.</title>
        <authorList>
            <person name="Schachtman D."/>
        </authorList>
    </citation>
    <scope>NUCLEOTIDE SEQUENCE</scope>
    <source>
        <strain evidence="18">DS1061</strain>
    </source>
</reference>
<evidence type="ECO:0000256" key="14">
    <source>
        <dbReference type="ARBA" id="ARBA00023026"/>
    </source>
</evidence>
<evidence type="ECO:0000259" key="17">
    <source>
        <dbReference type="PROSITE" id="PS50113"/>
    </source>
</evidence>
<dbReference type="PROSITE" id="PS50112">
    <property type="entry name" value="PAS"/>
    <property type="match status" value="3"/>
</dbReference>
<dbReference type="InterPro" id="IPR000700">
    <property type="entry name" value="PAS-assoc_C"/>
</dbReference>
<dbReference type="SMART" id="SM00091">
    <property type="entry name" value="PAS"/>
    <property type="match status" value="4"/>
</dbReference>
<organism evidence="18 19">
    <name type="scientific">Paraburkholderia caledonica</name>
    <dbReference type="NCBI Taxonomy" id="134536"/>
    <lineage>
        <taxon>Bacteria</taxon>
        <taxon>Pseudomonadati</taxon>
        <taxon>Pseudomonadota</taxon>
        <taxon>Betaproteobacteria</taxon>
        <taxon>Burkholderiales</taxon>
        <taxon>Burkholderiaceae</taxon>
        <taxon>Paraburkholderia</taxon>
    </lineage>
</organism>
<comment type="catalytic activity">
    <reaction evidence="1">
        <text>ATP + protein L-histidine = ADP + protein N-phospho-L-histidine.</text>
        <dbReference type="EC" id="2.7.13.3"/>
    </reaction>
</comment>
<evidence type="ECO:0000256" key="6">
    <source>
        <dbReference type="ARBA" id="ARBA00022630"/>
    </source>
</evidence>
<dbReference type="InterPro" id="IPR013656">
    <property type="entry name" value="PAS_4"/>
</dbReference>
<proteinExistence type="predicted"/>
<keyword evidence="7" id="KW-0288">FMN</keyword>
<dbReference type="Gene3D" id="3.30.565.10">
    <property type="entry name" value="Histidine kinase-like ATPase, C-terminal domain"/>
    <property type="match status" value="1"/>
</dbReference>
<dbReference type="CDD" id="cd00130">
    <property type="entry name" value="PAS"/>
    <property type="match status" value="4"/>
</dbReference>
<evidence type="ECO:0000313" key="18">
    <source>
        <dbReference type="EMBL" id="MDP9650675.1"/>
    </source>
</evidence>
<dbReference type="InterPro" id="IPR001610">
    <property type="entry name" value="PAC"/>
</dbReference>
<evidence type="ECO:0000256" key="1">
    <source>
        <dbReference type="ARBA" id="ARBA00000085"/>
    </source>
</evidence>
<feature type="domain" description="PAS" evidence="16">
    <location>
        <begin position="274"/>
        <end position="344"/>
    </location>
</feature>
<sequence length="729" mass="81035">MSNVEQVSGAAQTMTELQALLAATPGTLDAIPGAVYLCDRDGWLLRCNAEATHLWGRTPTMGSQRFCGSHRLFTVDGEPVAHDQCPMADAIFYGAVTRNAEIVMERPDGSRIVALVNIRPLRDAQGCIEGAINCFQDITARRHMEDEIRRRTEDLEDFFENSAVALHIVNGDGTIVRANRAELELLGYTESEYVGRPIAAFHADDCVIREILQRLSSNQPLVRFPARLRAKDGSIRHVLVTSNGRFVDGRLLNTRCFTTDVTMLHEAETARRESEERLAATYEAATVGIVETDATGRLLRVNNAHCRILRRSRDELLDMRFTDYTHEDDREKDAAMYARQVSGELAHYSIRKRAMRSDGSMAYLDVSSSSVRDAQGRFRYGVRVIQDVTATQRLEDRLREREQHMRELLEALPAAVYTTDAEGRITFYNKAAVEMAGRTPAAGDQWCVTWRLLWPDGTPLPHDECPMAVALKEDRPVRGLEAVAERPDGTRVPFVPYPTPLHDANGKLVGAINMLVDITEQKQAESRQKMLIDELNHRVKNTLATVQSLATQTARHAASVDEFIGAFESRLLSLGRAHELLAKRHWQDAPLEALVREITSPLTGAMQDRAVIAGPAITVTPRIALNLTMCINELLTNAAKYGSLSAPDGSLAIRWVLSPAEGGNTLDISWLERGGLPVIPPQHRGFGTRLIERCIVRDLGGQVELSFQDEGLRCRLAIPLSMKEGGTYD</sequence>
<evidence type="ECO:0000256" key="10">
    <source>
        <dbReference type="ARBA" id="ARBA00022741"/>
    </source>
</evidence>
<gene>
    <name evidence="18" type="ORF">J2793_006149</name>
</gene>
<evidence type="ECO:0000256" key="8">
    <source>
        <dbReference type="ARBA" id="ARBA00022679"/>
    </source>
</evidence>
<feature type="domain" description="PAC" evidence="17">
    <location>
        <begin position="98"/>
        <end position="150"/>
    </location>
</feature>
<evidence type="ECO:0000256" key="3">
    <source>
        <dbReference type="ARBA" id="ARBA00022543"/>
    </source>
</evidence>
<keyword evidence="6" id="KW-0285">Flavoprotein</keyword>
<dbReference type="AlphaFoldDB" id="A0AB73IL91"/>
<dbReference type="Gene3D" id="3.30.450.20">
    <property type="entry name" value="PAS domain"/>
    <property type="match status" value="4"/>
</dbReference>
<dbReference type="SMART" id="SM00086">
    <property type="entry name" value="PAC"/>
    <property type="match status" value="4"/>
</dbReference>
<keyword evidence="3" id="KW-0600">Photoreceptor protein</keyword>
<evidence type="ECO:0000256" key="13">
    <source>
        <dbReference type="ARBA" id="ARBA00022991"/>
    </source>
</evidence>
<evidence type="ECO:0000256" key="4">
    <source>
        <dbReference type="ARBA" id="ARBA00022553"/>
    </source>
</evidence>
<accession>A0AB73IL91</accession>
<evidence type="ECO:0000313" key="19">
    <source>
        <dbReference type="Proteomes" id="UP001229486"/>
    </source>
</evidence>
<dbReference type="RefSeq" id="WP_392395491.1">
    <property type="nucleotide sequence ID" value="NZ_JAURTK010000012.1"/>
</dbReference>
<dbReference type="InterPro" id="IPR013767">
    <property type="entry name" value="PAS_fold"/>
</dbReference>
<keyword evidence="5" id="KW-0716">Sensory transduction</keyword>
<name>A0AB73IL91_9BURK</name>
<dbReference type="PROSITE" id="PS50113">
    <property type="entry name" value="PAC"/>
    <property type="match status" value="3"/>
</dbReference>
<dbReference type="SMART" id="SM00911">
    <property type="entry name" value="HWE_HK"/>
    <property type="match status" value="1"/>
</dbReference>
<dbReference type="PANTHER" id="PTHR41523:SF8">
    <property type="entry name" value="ETHYLENE RESPONSE SENSOR PROTEIN"/>
    <property type="match status" value="1"/>
</dbReference>
<feature type="domain" description="PAS" evidence="16">
    <location>
        <begin position="151"/>
        <end position="205"/>
    </location>
</feature>
<dbReference type="PANTHER" id="PTHR41523">
    <property type="entry name" value="TWO-COMPONENT SYSTEM SENSOR PROTEIN"/>
    <property type="match status" value="1"/>
</dbReference>